<protein>
    <submittedName>
        <fullName evidence="1">Uncharacterized protein</fullName>
    </submittedName>
</protein>
<dbReference type="Proteomes" id="UP001162162">
    <property type="component" value="Unassembled WGS sequence"/>
</dbReference>
<dbReference type="EMBL" id="JAPWTK010000008">
    <property type="protein sequence ID" value="KAJ8960437.1"/>
    <property type="molecule type" value="Genomic_DNA"/>
</dbReference>
<accession>A0AAV8ZAN3</accession>
<proteinExistence type="predicted"/>
<comment type="caution">
    <text evidence="1">The sequence shown here is derived from an EMBL/GenBank/DDBJ whole genome shotgun (WGS) entry which is preliminary data.</text>
</comment>
<dbReference type="InterPro" id="IPR052709">
    <property type="entry name" value="Transposase-MT_Hybrid"/>
</dbReference>
<gene>
    <name evidence="1" type="ORF">NQ318_013721</name>
</gene>
<reference evidence="1" key="1">
    <citation type="journal article" date="2023" name="Insect Mol. Biol.">
        <title>Genome sequencing provides insights into the evolution of gene families encoding plant cell wall-degrading enzymes in longhorned beetles.</title>
        <authorList>
            <person name="Shin N.R."/>
            <person name="Okamura Y."/>
            <person name="Kirsch R."/>
            <person name="Pauchet Y."/>
        </authorList>
    </citation>
    <scope>NUCLEOTIDE SEQUENCE</scope>
    <source>
        <strain evidence="1">AMC_N1</strain>
    </source>
</reference>
<name>A0AAV8ZAN3_9CUCU</name>
<sequence>MYPRFFESAESVSEDDCETEVSGVDTYMIGVDREGCETAEDDPRLGRPLTSKTDENIEKLGKSTREYRRLSIRRLAKITGIDKECVRQILHKSFNMRKNGAKTPHIRAKAIKHEHLC</sequence>
<keyword evidence="2" id="KW-1185">Reference proteome</keyword>
<dbReference type="PANTHER" id="PTHR46060:SF1">
    <property type="entry name" value="MARINER MOS1 TRANSPOSASE-LIKE PROTEIN"/>
    <property type="match status" value="1"/>
</dbReference>
<evidence type="ECO:0000313" key="2">
    <source>
        <dbReference type="Proteomes" id="UP001162162"/>
    </source>
</evidence>
<evidence type="ECO:0000313" key="1">
    <source>
        <dbReference type="EMBL" id="KAJ8960437.1"/>
    </source>
</evidence>
<dbReference type="PANTHER" id="PTHR46060">
    <property type="entry name" value="MARINER MOS1 TRANSPOSASE-LIKE PROTEIN"/>
    <property type="match status" value="1"/>
</dbReference>
<dbReference type="AlphaFoldDB" id="A0AAV8ZAN3"/>
<organism evidence="1 2">
    <name type="scientific">Aromia moschata</name>
    <dbReference type="NCBI Taxonomy" id="1265417"/>
    <lineage>
        <taxon>Eukaryota</taxon>
        <taxon>Metazoa</taxon>
        <taxon>Ecdysozoa</taxon>
        <taxon>Arthropoda</taxon>
        <taxon>Hexapoda</taxon>
        <taxon>Insecta</taxon>
        <taxon>Pterygota</taxon>
        <taxon>Neoptera</taxon>
        <taxon>Endopterygota</taxon>
        <taxon>Coleoptera</taxon>
        <taxon>Polyphaga</taxon>
        <taxon>Cucujiformia</taxon>
        <taxon>Chrysomeloidea</taxon>
        <taxon>Cerambycidae</taxon>
        <taxon>Cerambycinae</taxon>
        <taxon>Callichromatini</taxon>
        <taxon>Aromia</taxon>
    </lineage>
</organism>